<evidence type="ECO:0000256" key="1">
    <source>
        <dbReference type="SAM" id="SignalP"/>
    </source>
</evidence>
<dbReference type="EMBL" id="AP022593">
    <property type="protein sequence ID" value="BBY51291.1"/>
    <property type="molecule type" value="Genomic_DNA"/>
</dbReference>
<sequence>MKRTAAAAACLVALVAGCSGASNSGGKTTCEDFLALRTSDQDATVAKLLKERNGRNSATGEIVDKRESIVASCGADDRADAEIGDLG</sequence>
<dbReference type="AlphaFoldDB" id="A0A7I7S4J2"/>
<evidence type="ECO:0000313" key="2">
    <source>
        <dbReference type="EMBL" id="BBY51291.1"/>
    </source>
</evidence>
<keyword evidence="1" id="KW-0732">Signal</keyword>
<dbReference type="PROSITE" id="PS51257">
    <property type="entry name" value="PROKAR_LIPOPROTEIN"/>
    <property type="match status" value="1"/>
</dbReference>
<reference evidence="2 3" key="1">
    <citation type="journal article" date="2019" name="Emerg. Microbes Infect.">
        <title>Comprehensive subspecies identification of 175 nontuberculous mycobacteria species based on 7547 genomic profiles.</title>
        <authorList>
            <person name="Matsumoto Y."/>
            <person name="Kinjo T."/>
            <person name="Motooka D."/>
            <person name="Nabeya D."/>
            <person name="Jung N."/>
            <person name="Uechi K."/>
            <person name="Horii T."/>
            <person name="Iida T."/>
            <person name="Fujita J."/>
            <person name="Nakamura S."/>
        </authorList>
    </citation>
    <scope>NUCLEOTIDE SEQUENCE [LARGE SCALE GENOMIC DNA]</scope>
    <source>
        <strain evidence="2 3">JCM 18538</strain>
    </source>
</reference>
<dbReference type="RefSeq" id="WP_163921691.1">
    <property type="nucleotide sequence ID" value="NZ_AP022593.1"/>
</dbReference>
<dbReference type="KEGG" id="marz:MARA_47590"/>
<name>A0A7I7S4J2_9MYCO</name>
<evidence type="ECO:0008006" key="4">
    <source>
        <dbReference type="Google" id="ProtNLM"/>
    </source>
</evidence>
<feature type="signal peptide" evidence="1">
    <location>
        <begin position="1"/>
        <end position="21"/>
    </location>
</feature>
<protein>
    <recommendedName>
        <fullName evidence="4">Lipoprotein</fullName>
    </recommendedName>
</protein>
<dbReference type="Proteomes" id="UP000467428">
    <property type="component" value="Chromosome"/>
</dbReference>
<accession>A0A7I7S4J2</accession>
<keyword evidence="3" id="KW-1185">Reference proteome</keyword>
<geneLocation type="plasmid" evidence="3">
    <name>pjcm18538 dna</name>
</geneLocation>
<proteinExistence type="predicted"/>
<evidence type="ECO:0000313" key="3">
    <source>
        <dbReference type="Proteomes" id="UP000467428"/>
    </source>
</evidence>
<feature type="chain" id="PRO_5029702900" description="Lipoprotein" evidence="1">
    <location>
        <begin position="22"/>
        <end position="87"/>
    </location>
</feature>
<gene>
    <name evidence="2" type="ORF">MARA_47590</name>
</gene>
<organism evidence="2 3">
    <name type="scientific">Mycolicibacterium arabiense</name>
    <dbReference type="NCBI Taxonomy" id="1286181"/>
    <lineage>
        <taxon>Bacteria</taxon>
        <taxon>Bacillati</taxon>
        <taxon>Actinomycetota</taxon>
        <taxon>Actinomycetes</taxon>
        <taxon>Mycobacteriales</taxon>
        <taxon>Mycobacteriaceae</taxon>
        <taxon>Mycolicibacterium</taxon>
    </lineage>
</organism>